<dbReference type="GO" id="GO:0046872">
    <property type="term" value="F:metal ion binding"/>
    <property type="evidence" value="ECO:0007669"/>
    <property type="project" value="UniProtKB-KW"/>
</dbReference>
<evidence type="ECO:0000313" key="10">
    <source>
        <dbReference type="Proteomes" id="UP000279236"/>
    </source>
</evidence>
<dbReference type="FunFam" id="3.40.50.720:FF:000039">
    <property type="entry name" value="Alcohol dehydrogenase AdhP"/>
    <property type="match status" value="1"/>
</dbReference>
<dbReference type="InterPro" id="IPR020843">
    <property type="entry name" value="ER"/>
</dbReference>
<evidence type="ECO:0000313" key="9">
    <source>
        <dbReference type="EMBL" id="RSH79294.1"/>
    </source>
</evidence>
<feature type="domain" description="Enoyl reductase (ER)" evidence="8">
    <location>
        <begin position="22"/>
        <end position="352"/>
    </location>
</feature>
<evidence type="ECO:0000256" key="5">
    <source>
        <dbReference type="ARBA" id="ARBA00022833"/>
    </source>
</evidence>
<dbReference type="OrthoDB" id="1879366at2759"/>
<keyword evidence="10" id="KW-1185">Reference proteome</keyword>
<comment type="similarity">
    <text evidence="2">Belongs to the zinc-containing alcohol dehydrogenase family.</text>
</comment>
<dbReference type="STRING" id="105984.A0A427XKJ9"/>
<dbReference type="Pfam" id="PF08240">
    <property type="entry name" value="ADH_N"/>
    <property type="match status" value="1"/>
</dbReference>
<dbReference type="GO" id="GO:0005737">
    <property type="term" value="C:cytoplasm"/>
    <property type="evidence" value="ECO:0007669"/>
    <property type="project" value="TreeGrafter"/>
</dbReference>
<dbReference type="InterPro" id="IPR013149">
    <property type="entry name" value="ADH-like_C"/>
</dbReference>
<evidence type="ECO:0000256" key="7">
    <source>
        <dbReference type="ARBA" id="ARBA00023027"/>
    </source>
</evidence>
<comment type="cofactor">
    <cofactor evidence="1">
        <name>Zn(2+)</name>
        <dbReference type="ChEBI" id="CHEBI:29105"/>
    </cofactor>
</comment>
<dbReference type="AlphaFoldDB" id="A0A427XKJ9"/>
<name>A0A427XKJ9_9TREE</name>
<evidence type="ECO:0000256" key="3">
    <source>
        <dbReference type="ARBA" id="ARBA00013190"/>
    </source>
</evidence>
<dbReference type="GeneID" id="39585877"/>
<dbReference type="EC" id="1.1.1.1" evidence="3"/>
<keyword evidence="5" id="KW-0862">Zinc</keyword>
<dbReference type="Gene3D" id="3.40.50.720">
    <property type="entry name" value="NAD(P)-binding Rossmann-like Domain"/>
    <property type="match status" value="1"/>
</dbReference>
<dbReference type="InterPro" id="IPR011032">
    <property type="entry name" value="GroES-like_sf"/>
</dbReference>
<dbReference type="SUPFAM" id="SSF50129">
    <property type="entry name" value="GroES-like"/>
    <property type="match status" value="1"/>
</dbReference>
<dbReference type="SMART" id="SM00829">
    <property type="entry name" value="PKS_ER"/>
    <property type="match status" value="1"/>
</dbReference>
<evidence type="ECO:0000256" key="4">
    <source>
        <dbReference type="ARBA" id="ARBA00022723"/>
    </source>
</evidence>
<dbReference type="PANTHER" id="PTHR42940">
    <property type="entry name" value="ALCOHOL DEHYDROGENASE 1-RELATED"/>
    <property type="match status" value="1"/>
</dbReference>
<dbReference type="CDD" id="cd08297">
    <property type="entry name" value="CAD3"/>
    <property type="match status" value="1"/>
</dbReference>
<sequence>MGSISEIPKTQRVAMSDTPETGAKIIEHPVVQPENLKPGEALVRLAYSGVCHSDTQLLGLCFTLNDPKVVGHEGAGEIVAINDPLSKLKVGDKVGIKFIADTCNQCEFCLDGHDMLCAHMKWSGRHVDGTFQQYAVSYTSQLTPIPEGLDLAHAAPILCAGVTTYKAVKEMGCKAGDWVALPGAGGGLGCLALQYAKYMGYRTIAVDTGADKKALCETLGADAWVDFKQTDDIVKAIKAATTDGLGPQGAVITSPRPEAYETAMQYIRPTGTVVAVGLPHGGAKIHCDVRDTVMLKKKLKGSNVGNRKEAIEALQIVASGKVTCPIEIRPFDQLNQTLDDLKAGKISGRVVLDLHK</sequence>
<proteinExistence type="inferred from homology"/>
<evidence type="ECO:0000256" key="6">
    <source>
        <dbReference type="ARBA" id="ARBA00023002"/>
    </source>
</evidence>
<dbReference type="PANTHER" id="PTHR42940:SF3">
    <property type="entry name" value="ALCOHOL DEHYDROGENASE 1-RELATED"/>
    <property type="match status" value="1"/>
</dbReference>
<protein>
    <recommendedName>
        <fullName evidence="3">alcohol dehydrogenase</fullName>
        <ecNumber evidence="3">1.1.1.1</ecNumber>
    </recommendedName>
</protein>
<dbReference type="EMBL" id="RSCE01000010">
    <property type="protein sequence ID" value="RSH79294.1"/>
    <property type="molecule type" value="Genomic_DNA"/>
</dbReference>
<dbReference type="SUPFAM" id="SSF51735">
    <property type="entry name" value="NAD(P)-binding Rossmann-fold domains"/>
    <property type="match status" value="1"/>
</dbReference>
<dbReference type="Pfam" id="PF00107">
    <property type="entry name" value="ADH_zinc_N"/>
    <property type="match status" value="1"/>
</dbReference>
<evidence type="ECO:0000256" key="1">
    <source>
        <dbReference type="ARBA" id="ARBA00001947"/>
    </source>
</evidence>
<dbReference type="InterPro" id="IPR036291">
    <property type="entry name" value="NAD(P)-bd_dom_sf"/>
</dbReference>
<dbReference type="InterPro" id="IPR013154">
    <property type="entry name" value="ADH-like_N"/>
</dbReference>
<keyword evidence="4" id="KW-0479">Metal-binding</keyword>
<evidence type="ECO:0000259" key="8">
    <source>
        <dbReference type="SMART" id="SM00829"/>
    </source>
</evidence>
<comment type="caution">
    <text evidence="9">The sequence shown here is derived from an EMBL/GenBank/DDBJ whole genome shotgun (WGS) entry which is preliminary data.</text>
</comment>
<dbReference type="Gene3D" id="3.90.180.10">
    <property type="entry name" value="Medium-chain alcohol dehydrogenases, catalytic domain"/>
    <property type="match status" value="1"/>
</dbReference>
<evidence type="ECO:0000256" key="2">
    <source>
        <dbReference type="ARBA" id="ARBA00008072"/>
    </source>
</evidence>
<dbReference type="GO" id="GO:0004022">
    <property type="term" value="F:alcohol dehydrogenase (NAD+) activity"/>
    <property type="evidence" value="ECO:0007669"/>
    <property type="project" value="UniProtKB-EC"/>
</dbReference>
<keyword evidence="6" id="KW-0560">Oxidoreductase</keyword>
<reference evidence="9 10" key="1">
    <citation type="submission" date="2018-11" db="EMBL/GenBank/DDBJ databases">
        <title>Genome sequence of Apiotrichum porosum DSM 27194.</title>
        <authorList>
            <person name="Aliyu H."/>
            <person name="Gorte O."/>
            <person name="Ochsenreither K."/>
        </authorList>
    </citation>
    <scope>NUCLEOTIDE SEQUENCE [LARGE SCALE GENOMIC DNA]</scope>
    <source>
        <strain evidence="9 10">DSM 27194</strain>
    </source>
</reference>
<dbReference type="RefSeq" id="XP_028474441.1">
    <property type="nucleotide sequence ID" value="XM_028617134.1"/>
</dbReference>
<keyword evidence="7" id="KW-0520">NAD</keyword>
<gene>
    <name evidence="9" type="primary">ADH1_1</name>
    <name evidence="9" type="ORF">EHS24_001334</name>
</gene>
<organism evidence="9 10">
    <name type="scientific">Apiotrichum porosum</name>
    <dbReference type="NCBI Taxonomy" id="105984"/>
    <lineage>
        <taxon>Eukaryota</taxon>
        <taxon>Fungi</taxon>
        <taxon>Dikarya</taxon>
        <taxon>Basidiomycota</taxon>
        <taxon>Agaricomycotina</taxon>
        <taxon>Tremellomycetes</taxon>
        <taxon>Trichosporonales</taxon>
        <taxon>Trichosporonaceae</taxon>
        <taxon>Apiotrichum</taxon>
    </lineage>
</organism>
<accession>A0A427XKJ9</accession>
<dbReference type="Proteomes" id="UP000279236">
    <property type="component" value="Unassembled WGS sequence"/>
</dbReference>